<evidence type="ECO:0000313" key="3">
    <source>
        <dbReference type="Proteomes" id="UP000033632"/>
    </source>
</evidence>
<dbReference type="Pfam" id="PF13561">
    <property type="entry name" value="adh_short_C2"/>
    <property type="match status" value="1"/>
</dbReference>
<dbReference type="InterPro" id="IPR050259">
    <property type="entry name" value="SDR"/>
</dbReference>
<organism evidence="2 3">
    <name type="scientific">Devosia geojensis</name>
    <dbReference type="NCBI Taxonomy" id="443610"/>
    <lineage>
        <taxon>Bacteria</taxon>
        <taxon>Pseudomonadati</taxon>
        <taxon>Pseudomonadota</taxon>
        <taxon>Alphaproteobacteria</taxon>
        <taxon>Hyphomicrobiales</taxon>
        <taxon>Devosiaceae</taxon>
        <taxon>Devosia</taxon>
    </lineage>
</organism>
<dbReference type="Proteomes" id="UP000033632">
    <property type="component" value="Unassembled WGS sequence"/>
</dbReference>
<comment type="similarity">
    <text evidence="1">Belongs to the short-chain dehydrogenases/reductases (SDR) family.</text>
</comment>
<dbReference type="PATRIC" id="fig|443610.3.peg.4214"/>
<dbReference type="EMBL" id="JZEX01000087">
    <property type="protein sequence ID" value="KKB12236.1"/>
    <property type="molecule type" value="Genomic_DNA"/>
</dbReference>
<dbReference type="PRINTS" id="PR00080">
    <property type="entry name" value="SDRFAMILY"/>
</dbReference>
<dbReference type="AlphaFoldDB" id="A0A0F5FTP1"/>
<comment type="caution">
    <text evidence="2">The sequence shown here is derived from an EMBL/GenBank/DDBJ whole genome shotgun (WGS) entry which is preliminary data.</text>
</comment>
<dbReference type="InterPro" id="IPR036291">
    <property type="entry name" value="NAD(P)-bd_dom_sf"/>
</dbReference>
<dbReference type="OrthoDB" id="9793325at2"/>
<protein>
    <submittedName>
        <fullName evidence="2">3-oxoacyl-ACP reductase</fullName>
    </submittedName>
</protein>
<dbReference type="Gene3D" id="3.40.50.720">
    <property type="entry name" value="NAD(P)-binding Rossmann-like Domain"/>
    <property type="match status" value="1"/>
</dbReference>
<dbReference type="RefSeq" id="WP_046108125.1">
    <property type="nucleotide sequence ID" value="NZ_JZEX01000087.1"/>
</dbReference>
<dbReference type="InterPro" id="IPR002347">
    <property type="entry name" value="SDR_fam"/>
</dbReference>
<dbReference type="PANTHER" id="PTHR42879:SF6">
    <property type="entry name" value="NADPH-DEPENDENT REDUCTASE BACG"/>
    <property type="match status" value="1"/>
</dbReference>
<proteinExistence type="inferred from homology"/>
<dbReference type="STRING" id="443610.VE25_08200"/>
<dbReference type="SUPFAM" id="SSF51735">
    <property type="entry name" value="NAD(P)-binding Rossmann-fold domains"/>
    <property type="match status" value="1"/>
</dbReference>
<keyword evidence="3" id="KW-1185">Reference proteome</keyword>
<dbReference type="PRINTS" id="PR00081">
    <property type="entry name" value="GDHRDH"/>
</dbReference>
<evidence type="ECO:0000256" key="1">
    <source>
        <dbReference type="ARBA" id="ARBA00006484"/>
    </source>
</evidence>
<reference evidence="2 3" key="1">
    <citation type="submission" date="2015-03" db="EMBL/GenBank/DDBJ databases">
        <authorList>
            <person name="Hassan Y.I."/>
            <person name="Lepp D."/>
            <person name="Li X.-Z."/>
            <person name="Zhou T."/>
        </authorList>
    </citation>
    <scope>NUCLEOTIDE SEQUENCE [LARGE SCALE GENOMIC DNA]</scope>
    <source>
        <strain evidence="2 3">BD-c194</strain>
    </source>
</reference>
<accession>A0A0F5FTP1</accession>
<name>A0A0F5FTP1_9HYPH</name>
<gene>
    <name evidence="2" type="ORF">VE25_08200</name>
</gene>
<sequence length="262" mass="26652">MDLGLRDKCALVLGASQGLGLGVARALLAEGAQVAISSRSASALEEARDALPDDQRSRCFIVPADLGAEGAADAIAAAARRELGAVDILVNNSGGPPPGSPSATSVEEVERQFARMVTPLLALTLAVAPAMRERGWGRILTIASSGIVQPIAHLPISNSLRSALVGFMKTLAGEVAADGVTVNVLAPGRIATDRTRSIDTALAERTGRSKEDVARESAGSIPAGRYGTVEEFGAVAAFLAGAGASYVTGSIIRVDGGAIRSI</sequence>
<dbReference type="PANTHER" id="PTHR42879">
    <property type="entry name" value="3-OXOACYL-(ACYL-CARRIER-PROTEIN) REDUCTASE"/>
    <property type="match status" value="1"/>
</dbReference>
<evidence type="ECO:0000313" key="2">
    <source>
        <dbReference type="EMBL" id="KKB12236.1"/>
    </source>
</evidence>